<name>A0A7W5BAP3_9BURK</name>
<evidence type="ECO:0000313" key="2">
    <source>
        <dbReference type="EMBL" id="MBB3119682.1"/>
    </source>
</evidence>
<keyword evidence="1" id="KW-0472">Membrane</keyword>
<reference evidence="2 3" key="1">
    <citation type="submission" date="2020-08" db="EMBL/GenBank/DDBJ databases">
        <title>Genomic Encyclopedia of Type Strains, Phase III (KMG-III): the genomes of soil and plant-associated and newly described type strains.</title>
        <authorList>
            <person name="Whitman W."/>
        </authorList>
    </citation>
    <scope>NUCLEOTIDE SEQUENCE [LARGE SCALE GENOMIC DNA]</scope>
    <source>
        <strain evidence="2 3">CECT 8897</strain>
    </source>
</reference>
<gene>
    <name evidence="2" type="ORF">FHS03_002737</name>
</gene>
<sequence>MNRVFWQLGARCSAALFLLTSAVLFFTPQESDWALPLAVLALGLGAAWLYLRDGPSSLPRRPGNDKAVGSA</sequence>
<dbReference type="AlphaFoldDB" id="A0A7W5BAP3"/>
<accession>A0A7W5BAP3</accession>
<organism evidence="2 3">
    <name type="scientific">Pseudoduganella violacea</name>
    <dbReference type="NCBI Taxonomy" id="1715466"/>
    <lineage>
        <taxon>Bacteria</taxon>
        <taxon>Pseudomonadati</taxon>
        <taxon>Pseudomonadota</taxon>
        <taxon>Betaproteobacteria</taxon>
        <taxon>Burkholderiales</taxon>
        <taxon>Oxalobacteraceae</taxon>
        <taxon>Telluria group</taxon>
        <taxon>Pseudoduganella</taxon>
    </lineage>
</organism>
<protein>
    <submittedName>
        <fullName evidence="2">Uncharacterized protein</fullName>
    </submittedName>
</protein>
<evidence type="ECO:0000313" key="3">
    <source>
        <dbReference type="Proteomes" id="UP000541535"/>
    </source>
</evidence>
<keyword evidence="1" id="KW-1133">Transmembrane helix</keyword>
<dbReference type="RefSeq" id="WP_183441506.1">
    <property type="nucleotide sequence ID" value="NZ_JACHXD010000007.1"/>
</dbReference>
<comment type="caution">
    <text evidence="2">The sequence shown here is derived from an EMBL/GenBank/DDBJ whole genome shotgun (WGS) entry which is preliminary data.</text>
</comment>
<keyword evidence="3" id="KW-1185">Reference proteome</keyword>
<dbReference type="EMBL" id="JACHXD010000007">
    <property type="protein sequence ID" value="MBB3119682.1"/>
    <property type="molecule type" value="Genomic_DNA"/>
</dbReference>
<evidence type="ECO:0000256" key="1">
    <source>
        <dbReference type="SAM" id="Phobius"/>
    </source>
</evidence>
<feature type="transmembrane region" description="Helical" evidence="1">
    <location>
        <begin position="9"/>
        <end position="27"/>
    </location>
</feature>
<feature type="transmembrane region" description="Helical" evidence="1">
    <location>
        <begin position="33"/>
        <end position="51"/>
    </location>
</feature>
<dbReference type="Proteomes" id="UP000541535">
    <property type="component" value="Unassembled WGS sequence"/>
</dbReference>
<proteinExistence type="predicted"/>
<keyword evidence="1" id="KW-0812">Transmembrane</keyword>